<dbReference type="SMART" id="SM00876">
    <property type="entry name" value="BATS"/>
    <property type="match status" value="1"/>
</dbReference>
<dbReference type="EMBL" id="QVEU01000009">
    <property type="protein sequence ID" value="RGB74698.1"/>
    <property type="molecule type" value="Genomic_DNA"/>
</dbReference>
<evidence type="ECO:0000256" key="4">
    <source>
        <dbReference type="ARBA" id="ARBA00012236"/>
    </source>
</evidence>
<protein>
    <recommendedName>
        <fullName evidence="15 16">Biotin synthase</fullName>
        <ecNumber evidence="4 16">2.8.1.6</ecNumber>
    </recommendedName>
</protein>
<comment type="subunit">
    <text evidence="3 16">Homodimer.</text>
</comment>
<feature type="binding site" evidence="16 17">
    <location>
        <position position="198"/>
    </location>
    <ligand>
        <name>[2Fe-2S] cluster</name>
        <dbReference type="ChEBI" id="CHEBI:190135"/>
    </ligand>
</feature>
<dbReference type="OrthoDB" id="9786826at2"/>
<dbReference type="GO" id="GO:0051539">
    <property type="term" value="F:4 iron, 4 sulfur cluster binding"/>
    <property type="evidence" value="ECO:0007669"/>
    <property type="project" value="UniProtKB-KW"/>
</dbReference>
<dbReference type="RefSeq" id="WP_117522194.1">
    <property type="nucleotide sequence ID" value="NZ_JBHWMK010000047.1"/>
</dbReference>
<dbReference type="HAMAP" id="MF_01694">
    <property type="entry name" value="BioB"/>
    <property type="match status" value="1"/>
</dbReference>
<comment type="function">
    <text evidence="14 16">Catalyzes the conversion of dethiobiotin (DTB) to biotin by the insertion of a sulfur atom into dethiobiotin via a radical-based mechanism.</text>
</comment>
<dbReference type="PROSITE" id="PS51918">
    <property type="entry name" value="RADICAL_SAM"/>
    <property type="match status" value="1"/>
</dbReference>
<dbReference type="GO" id="GO:0005506">
    <property type="term" value="F:iron ion binding"/>
    <property type="evidence" value="ECO:0007669"/>
    <property type="project" value="UniProtKB-UniRule"/>
</dbReference>
<dbReference type="InterPro" id="IPR006638">
    <property type="entry name" value="Elp3/MiaA/NifB-like_rSAM"/>
</dbReference>
<dbReference type="Pfam" id="PF04055">
    <property type="entry name" value="Radical_SAM"/>
    <property type="match status" value="1"/>
</dbReference>
<reference evidence="19 20" key="1">
    <citation type="submission" date="2018-08" db="EMBL/GenBank/DDBJ databases">
        <title>A genome reference for cultivated species of the human gut microbiota.</title>
        <authorList>
            <person name="Zou Y."/>
            <person name="Xue W."/>
            <person name="Luo G."/>
        </authorList>
    </citation>
    <scope>NUCLEOTIDE SEQUENCE [LARGE SCALE GENOMIC DNA]</scope>
    <source>
        <strain evidence="19 20">OF01-3</strain>
    </source>
</reference>
<keyword evidence="7 16" id="KW-0949">S-adenosyl-L-methionine</keyword>
<dbReference type="InterPro" id="IPR002684">
    <property type="entry name" value="Biotin_synth/BioAB"/>
</dbReference>
<dbReference type="InterPro" id="IPR024177">
    <property type="entry name" value="Biotin_synthase"/>
</dbReference>
<organism evidence="19 20">
    <name type="scientific">Anaerococcus nagyae</name>
    <dbReference type="NCBI Taxonomy" id="1755241"/>
    <lineage>
        <taxon>Bacteria</taxon>
        <taxon>Bacillati</taxon>
        <taxon>Bacillota</taxon>
        <taxon>Tissierellia</taxon>
        <taxon>Tissierellales</taxon>
        <taxon>Peptoniphilaceae</taxon>
        <taxon>Anaerococcus</taxon>
    </lineage>
</organism>
<dbReference type="GO" id="GO:0004076">
    <property type="term" value="F:biotin synthase activity"/>
    <property type="evidence" value="ECO:0007669"/>
    <property type="project" value="UniProtKB-UniRule"/>
</dbReference>
<evidence type="ECO:0000256" key="9">
    <source>
        <dbReference type="ARBA" id="ARBA00022723"/>
    </source>
</evidence>
<proteinExistence type="inferred from homology"/>
<dbReference type="InterPro" id="IPR007197">
    <property type="entry name" value="rSAM"/>
</dbReference>
<comment type="cofactor">
    <cofactor evidence="17">
        <name>[2Fe-2S] cluster</name>
        <dbReference type="ChEBI" id="CHEBI:190135"/>
    </cofactor>
    <text evidence="17">Binds 1 [2Fe-2S] cluster. The cluster is coordinated with 3 cysteines and 1 arginine.</text>
</comment>
<feature type="domain" description="Radical SAM core" evidence="18">
    <location>
        <begin position="43"/>
        <end position="273"/>
    </location>
</feature>
<evidence type="ECO:0000256" key="14">
    <source>
        <dbReference type="ARBA" id="ARBA00057568"/>
    </source>
</evidence>
<evidence type="ECO:0000256" key="3">
    <source>
        <dbReference type="ARBA" id="ARBA00011738"/>
    </source>
</evidence>
<evidence type="ECO:0000256" key="16">
    <source>
        <dbReference type="HAMAP-Rule" id="MF_01694"/>
    </source>
</evidence>
<comment type="cofactor">
    <cofactor evidence="16">
        <name>[2Fe-2S] cluster</name>
        <dbReference type="ChEBI" id="CHEBI:190135"/>
    </cofactor>
    <text evidence="16">Binds 1 [2Fe-2S] cluster. The cluster is coordinated with 3 cysteines and 1 arginine.</text>
</comment>
<comment type="similarity">
    <text evidence="2 16">Belongs to the radical SAM superfamily. Biotin synthase family.</text>
</comment>
<dbReference type="SFLD" id="SFLDG01278">
    <property type="entry name" value="biotin_synthase_like"/>
    <property type="match status" value="1"/>
</dbReference>
<feature type="binding site" evidence="16 17">
    <location>
        <position position="105"/>
    </location>
    <ligand>
        <name>[2Fe-2S] cluster</name>
        <dbReference type="ChEBI" id="CHEBI:190135"/>
    </ligand>
</feature>
<dbReference type="Gene3D" id="3.20.20.70">
    <property type="entry name" value="Aldolase class I"/>
    <property type="match status" value="1"/>
</dbReference>
<dbReference type="GO" id="GO:0009102">
    <property type="term" value="P:biotin biosynthetic process"/>
    <property type="evidence" value="ECO:0007669"/>
    <property type="project" value="UniProtKB-UniRule"/>
</dbReference>
<evidence type="ECO:0000313" key="19">
    <source>
        <dbReference type="EMBL" id="RGB74698.1"/>
    </source>
</evidence>
<feature type="binding site" evidence="16 17">
    <location>
        <position position="138"/>
    </location>
    <ligand>
        <name>[2Fe-2S] cluster</name>
        <dbReference type="ChEBI" id="CHEBI:190135"/>
    </ligand>
</feature>
<dbReference type="InterPro" id="IPR010722">
    <property type="entry name" value="BATS_dom"/>
</dbReference>
<evidence type="ECO:0000259" key="18">
    <source>
        <dbReference type="PROSITE" id="PS51918"/>
    </source>
</evidence>
<evidence type="ECO:0000256" key="11">
    <source>
        <dbReference type="ARBA" id="ARBA00023004"/>
    </source>
</evidence>
<dbReference type="SMART" id="SM00729">
    <property type="entry name" value="Elp3"/>
    <property type="match status" value="1"/>
</dbReference>
<evidence type="ECO:0000256" key="8">
    <source>
        <dbReference type="ARBA" id="ARBA00022714"/>
    </source>
</evidence>
<evidence type="ECO:0000256" key="17">
    <source>
        <dbReference type="PIRSR" id="PIRSR001619-1"/>
    </source>
</evidence>
<evidence type="ECO:0000256" key="2">
    <source>
        <dbReference type="ARBA" id="ARBA00010765"/>
    </source>
</evidence>
<dbReference type="Proteomes" id="UP000261011">
    <property type="component" value="Unassembled WGS sequence"/>
</dbReference>
<feature type="binding site" evidence="16 17">
    <location>
        <position position="268"/>
    </location>
    <ligand>
        <name>[2Fe-2S] cluster</name>
        <dbReference type="ChEBI" id="CHEBI:190135"/>
    </ligand>
</feature>
<dbReference type="Pfam" id="PF06968">
    <property type="entry name" value="BATS"/>
    <property type="match status" value="1"/>
</dbReference>
<comment type="pathway">
    <text evidence="1 16">Cofactor biosynthesis; biotin biosynthesis; biotin from 7,8-diaminononanoate: step 2/2.</text>
</comment>
<feature type="binding site" evidence="16 17">
    <location>
        <position position="61"/>
    </location>
    <ligand>
        <name>[4Fe-4S] cluster</name>
        <dbReference type="ChEBI" id="CHEBI:49883"/>
        <note>4Fe-4S-S-AdoMet</note>
    </ligand>
</feature>
<dbReference type="SUPFAM" id="SSF102114">
    <property type="entry name" value="Radical SAM enzymes"/>
    <property type="match status" value="1"/>
</dbReference>
<keyword evidence="10 16" id="KW-0093">Biotin biosynthesis</keyword>
<comment type="catalytic activity">
    <reaction evidence="13 16">
        <text>(4R,5S)-dethiobiotin + (sulfur carrier)-SH + 2 reduced [2Fe-2S]-[ferredoxin] + 2 S-adenosyl-L-methionine = (sulfur carrier)-H + biotin + 2 5'-deoxyadenosine + 2 L-methionine + 2 oxidized [2Fe-2S]-[ferredoxin]</text>
        <dbReference type="Rhea" id="RHEA:22060"/>
        <dbReference type="Rhea" id="RHEA-COMP:10000"/>
        <dbReference type="Rhea" id="RHEA-COMP:10001"/>
        <dbReference type="Rhea" id="RHEA-COMP:14737"/>
        <dbReference type="Rhea" id="RHEA-COMP:14739"/>
        <dbReference type="ChEBI" id="CHEBI:17319"/>
        <dbReference type="ChEBI" id="CHEBI:29917"/>
        <dbReference type="ChEBI" id="CHEBI:33737"/>
        <dbReference type="ChEBI" id="CHEBI:33738"/>
        <dbReference type="ChEBI" id="CHEBI:57586"/>
        <dbReference type="ChEBI" id="CHEBI:57844"/>
        <dbReference type="ChEBI" id="CHEBI:59789"/>
        <dbReference type="ChEBI" id="CHEBI:64428"/>
        <dbReference type="ChEBI" id="CHEBI:149473"/>
        <dbReference type="EC" id="2.8.1.6"/>
    </reaction>
</comment>
<comment type="caution">
    <text evidence="19">The sequence shown here is derived from an EMBL/GenBank/DDBJ whole genome shotgun (WGS) entry which is preliminary data.</text>
</comment>
<evidence type="ECO:0000256" key="6">
    <source>
        <dbReference type="ARBA" id="ARBA00022679"/>
    </source>
</evidence>
<dbReference type="InterPro" id="IPR058240">
    <property type="entry name" value="rSAM_sf"/>
</dbReference>
<name>A0A3E2TFP9_9FIRM</name>
<evidence type="ECO:0000256" key="12">
    <source>
        <dbReference type="ARBA" id="ARBA00023014"/>
    </source>
</evidence>
<sequence length="321" mass="35871">MELEKLKNKVLNGGDISRQEAIDLYKEDYDELRKAAEEIREHFCQDQFDMCTIINAKSGHCPENCKFCAQSTHSHAEVEVYSLLDKDTIVKDAIEKYRRGVPRYSLVSSGKSLTEDDIDKVCEIVKDIHEQEPEVKVCLSGGLISAEGFKKLKDAGVLRIHNNLESSENFFKEICTSHTYDQKIQAIKDAKNAGMEVCSGGIIGLGEDIEDRVDMFFNLRNLNVASIPVNVLNPVKGTPMENNKILDQEEINRTIAICRFINPKAAIRLAGGRANMEELGKSCFRSGANAAITGDMLTTRGASLEDDMQMVKEMDYDICAM</sequence>
<dbReference type="InterPro" id="IPR013785">
    <property type="entry name" value="Aldolase_TIM"/>
</dbReference>
<dbReference type="PANTHER" id="PTHR22976:SF2">
    <property type="entry name" value="BIOTIN SYNTHASE, MITOCHONDRIAL"/>
    <property type="match status" value="1"/>
</dbReference>
<feature type="binding site" evidence="16 17">
    <location>
        <position position="68"/>
    </location>
    <ligand>
        <name>[4Fe-4S] cluster</name>
        <dbReference type="ChEBI" id="CHEBI:49883"/>
        <note>4Fe-4S-S-AdoMet</note>
    </ligand>
</feature>
<dbReference type="AlphaFoldDB" id="A0A3E2TFP9"/>
<comment type="cofactor">
    <cofactor evidence="16 17">
        <name>[4Fe-4S] cluster</name>
        <dbReference type="ChEBI" id="CHEBI:49883"/>
    </cofactor>
    <text evidence="16 17">Binds 1 [4Fe-4S] cluster. The cluster is coordinated with 3 cysteines and an exchangeable S-adenosyl-L-methionine.</text>
</comment>
<dbReference type="PIRSF" id="PIRSF001619">
    <property type="entry name" value="Biotin_synth"/>
    <property type="match status" value="1"/>
</dbReference>
<keyword evidence="8 16" id="KW-0001">2Fe-2S</keyword>
<keyword evidence="11 16" id="KW-0408">Iron</keyword>
<evidence type="ECO:0000256" key="1">
    <source>
        <dbReference type="ARBA" id="ARBA00004942"/>
    </source>
</evidence>
<keyword evidence="6 16" id="KW-0808">Transferase</keyword>
<keyword evidence="9 16" id="KW-0479">Metal-binding</keyword>
<keyword evidence="20" id="KW-1185">Reference proteome</keyword>
<feature type="binding site" evidence="16 17">
    <location>
        <position position="65"/>
    </location>
    <ligand>
        <name>[4Fe-4S] cluster</name>
        <dbReference type="ChEBI" id="CHEBI:49883"/>
        <note>4Fe-4S-S-AdoMet</note>
    </ligand>
</feature>
<dbReference type="EC" id="2.8.1.6" evidence="4 16"/>
<evidence type="ECO:0000256" key="7">
    <source>
        <dbReference type="ARBA" id="ARBA00022691"/>
    </source>
</evidence>
<dbReference type="NCBIfam" id="TIGR00433">
    <property type="entry name" value="bioB"/>
    <property type="match status" value="1"/>
</dbReference>
<evidence type="ECO:0000256" key="10">
    <source>
        <dbReference type="ARBA" id="ARBA00022756"/>
    </source>
</evidence>
<dbReference type="GO" id="GO:0051537">
    <property type="term" value="F:2 iron, 2 sulfur cluster binding"/>
    <property type="evidence" value="ECO:0007669"/>
    <property type="project" value="UniProtKB-KW"/>
</dbReference>
<evidence type="ECO:0000313" key="20">
    <source>
        <dbReference type="Proteomes" id="UP000261011"/>
    </source>
</evidence>
<keyword evidence="12 16" id="KW-0411">Iron-sulfur</keyword>
<gene>
    <name evidence="16 19" type="primary">bioB</name>
    <name evidence="19" type="ORF">DXA39_07990</name>
</gene>
<evidence type="ECO:0000256" key="15">
    <source>
        <dbReference type="ARBA" id="ARBA00070199"/>
    </source>
</evidence>
<dbReference type="SFLD" id="SFLDG01060">
    <property type="entry name" value="BATS_domain_containing"/>
    <property type="match status" value="1"/>
</dbReference>
<dbReference type="PANTHER" id="PTHR22976">
    <property type="entry name" value="BIOTIN SYNTHASE"/>
    <property type="match status" value="1"/>
</dbReference>
<keyword evidence="5 16" id="KW-0004">4Fe-4S</keyword>
<dbReference type="SFLD" id="SFLDS00029">
    <property type="entry name" value="Radical_SAM"/>
    <property type="match status" value="1"/>
</dbReference>
<evidence type="ECO:0000256" key="13">
    <source>
        <dbReference type="ARBA" id="ARBA00051157"/>
    </source>
</evidence>
<evidence type="ECO:0000256" key="5">
    <source>
        <dbReference type="ARBA" id="ARBA00022485"/>
    </source>
</evidence>
<dbReference type="UniPathway" id="UPA00078">
    <property type="reaction ID" value="UER00162"/>
</dbReference>
<dbReference type="FunFam" id="3.20.20.70:FF:000026">
    <property type="entry name" value="Biotin synthase"/>
    <property type="match status" value="1"/>
</dbReference>
<dbReference type="CDD" id="cd01335">
    <property type="entry name" value="Radical_SAM"/>
    <property type="match status" value="1"/>
</dbReference>
<accession>A0A3E2TFP9</accession>